<keyword evidence="2" id="KW-1185">Reference proteome</keyword>
<evidence type="ECO:0000313" key="1">
    <source>
        <dbReference type="EMBL" id="KAK3781811.1"/>
    </source>
</evidence>
<proteinExistence type="predicted"/>
<organism evidence="1 2">
    <name type="scientific">Elysia crispata</name>
    <name type="common">lettuce slug</name>
    <dbReference type="NCBI Taxonomy" id="231223"/>
    <lineage>
        <taxon>Eukaryota</taxon>
        <taxon>Metazoa</taxon>
        <taxon>Spiralia</taxon>
        <taxon>Lophotrochozoa</taxon>
        <taxon>Mollusca</taxon>
        <taxon>Gastropoda</taxon>
        <taxon>Heterobranchia</taxon>
        <taxon>Euthyneura</taxon>
        <taxon>Panpulmonata</taxon>
        <taxon>Sacoglossa</taxon>
        <taxon>Placobranchoidea</taxon>
        <taxon>Plakobranchidae</taxon>
        <taxon>Elysia</taxon>
    </lineage>
</organism>
<accession>A0AAE1A7B6</accession>
<comment type="caution">
    <text evidence="1">The sequence shown here is derived from an EMBL/GenBank/DDBJ whole genome shotgun (WGS) entry which is preliminary data.</text>
</comment>
<sequence>MMLAYSRLMWPAQSVTMMPSITSLDDAISKCDDDAGIISLDVASPKCDDDASITSLDDAISKCDDDAGIT</sequence>
<gene>
    <name evidence="1" type="ORF">RRG08_062130</name>
</gene>
<reference evidence="1" key="1">
    <citation type="journal article" date="2023" name="G3 (Bethesda)">
        <title>A reference genome for the long-term kleptoplast-retaining sea slug Elysia crispata morphotype clarki.</title>
        <authorList>
            <person name="Eastman K.E."/>
            <person name="Pendleton A.L."/>
            <person name="Shaikh M.A."/>
            <person name="Suttiyut T."/>
            <person name="Ogas R."/>
            <person name="Tomko P."/>
            <person name="Gavelis G."/>
            <person name="Widhalm J.R."/>
            <person name="Wisecaver J.H."/>
        </authorList>
    </citation>
    <scope>NUCLEOTIDE SEQUENCE</scope>
    <source>
        <strain evidence="1">ECLA1</strain>
    </source>
</reference>
<dbReference type="Proteomes" id="UP001283361">
    <property type="component" value="Unassembled WGS sequence"/>
</dbReference>
<evidence type="ECO:0000313" key="2">
    <source>
        <dbReference type="Proteomes" id="UP001283361"/>
    </source>
</evidence>
<dbReference type="AlphaFoldDB" id="A0AAE1A7B6"/>
<dbReference type="EMBL" id="JAWDGP010002594">
    <property type="protein sequence ID" value="KAK3781811.1"/>
    <property type="molecule type" value="Genomic_DNA"/>
</dbReference>
<protein>
    <submittedName>
        <fullName evidence="1">Uncharacterized protein</fullName>
    </submittedName>
</protein>
<name>A0AAE1A7B6_9GAST</name>